<keyword evidence="3" id="KW-1185">Reference proteome</keyword>
<name>A0A1H0BZV2_ALLAB</name>
<evidence type="ECO:0000256" key="1">
    <source>
        <dbReference type="SAM" id="MobiDB-lite"/>
    </source>
</evidence>
<feature type="region of interest" description="Disordered" evidence="1">
    <location>
        <begin position="204"/>
        <end position="254"/>
    </location>
</feature>
<feature type="compositionally biased region" description="Polar residues" evidence="1">
    <location>
        <begin position="109"/>
        <end position="119"/>
    </location>
</feature>
<reference evidence="2 3" key="1">
    <citation type="submission" date="2016-10" db="EMBL/GenBank/DDBJ databases">
        <authorList>
            <person name="de Groot N.N."/>
        </authorList>
    </citation>
    <scope>NUCLEOTIDE SEQUENCE [LARGE SCALE GENOMIC DNA]</scope>
    <source>
        <strain evidence="2 3">DSM 44149</strain>
    </source>
</reference>
<accession>A0A1H0BZV2</accession>
<proteinExistence type="predicted"/>
<feature type="compositionally biased region" description="Basic and acidic residues" evidence="1">
    <location>
        <begin position="131"/>
        <end position="147"/>
    </location>
</feature>
<feature type="compositionally biased region" description="Basic residues" evidence="1">
    <location>
        <begin position="206"/>
        <end position="215"/>
    </location>
</feature>
<organism evidence="2 3">
    <name type="scientific">Allokutzneria albata</name>
    <name type="common">Kibdelosporangium albatum</name>
    <dbReference type="NCBI Taxonomy" id="211114"/>
    <lineage>
        <taxon>Bacteria</taxon>
        <taxon>Bacillati</taxon>
        <taxon>Actinomycetota</taxon>
        <taxon>Actinomycetes</taxon>
        <taxon>Pseudonocardiales</taxon>
        <taxon>Pseudonocardiaceae</taxon>
        <taxon>Allokutzneria</taxon>
    </lineage>
</organism>
<protein>
    <submittedName>
        <fullName evidence="2">Uncharacterized protein</fullName>
    </submittedName>
</protein>
<dbReference type="Proteomes" id="UP000183376">
    <property type="component" value="Chromosome I"/>
</dbReference>
<dbReference type="AlphaFoldDB" id="A0A1H0BZV2"/>
<feature type="compositionally biased region" description="Basic residues" evidence="1">
    <location>
        <begin position="234"/>
        <end position="248"/>
    </location>
</feature>
<evidence type="ECO:0000313" key="2">
    <source>
        <dbReference type="EMBL" id="SDN51201.1"/>
    </source>
</evidence>
<sequence length="254" mass="28979">MPPWASLYHRCVRLLLPSRTSTSRGRAESMILNALARHRVRARSGRRCRTGGRGSRVARGRRKSAKLVMVLCRCRSRKSATKRLSAPTVLRLQNGDMYKGRFCRERQRQSSAPSVTSLTCGKALHARRRPGREQTPRTRMPDARGQDLRPGAQELGSSTEPPRPSWAETRTTPVSHQSHGHRNRSRAASLDLVRARHVINCLEHAPRRRRTRQGRRREPVVRRNFSTCGDGQAGRRRPPARHRRRGAVRQRPGQ</sequence>
<feature type="region of interest" description="Disordered" evidence="1">
    <location>
        <begin position="104"/>
        <end position="191"/>
    </location>
</feature>
<feature type="compositionally biased region" description="Polar residues" evidence="1">
    <location>
        <begin position="168"/>
        <end position="177"/>
    </location>
</feature>
<dbReference type="EMBL" id="LT629701">
    <property type="protein sequence ID" value="SDN51201.1"/>
    <property type="molecule type" value="Genomic_DNA"/>
</dbReference>
<gene>
    <name evidence="2" type="ORF">SAMN04489726_6942</name>
</gene>
<evidence type="ECO:0000313" key="3">
    <source>
        <dbReference type="Proteomes" id="UP000183376"/>
    </source>
</evidence>